<sequence length="362" mass="38531">MSEQNNQQQQKGFFGTAASGLGNTLGAATNTVGKGVQGITDTTGNVVSAGGKGLGDAVTGVTKGVGDTTKDFYVKSMQFTQNAHQDVYPAIDPSRPEHSLVGKVAVITGASRGIGALAMVPAFFKAGIKGIVLLASNATKLAAVEQSVKEANPSIETLTYALDISDSKAVESAFGKIKETFGHADVLVNTAGVMTGDGPKLHETDPEQWWKNFEINGKGTYLVIRSFLRLLPGPDTPATIINVSSWQAFFTIPPVGAYMMSKFILDALATYVAVEYPNVNAVSMHPGLVPTDMLREPFRSLFNLDSPELVGGTAVWLCQEKAKFLSGRFIAANWDVEDLLSHKDEIVSKDLLKLTLKGDFGV</sequence>
<organism evidence="3 4">
    <name type="scientific">Curvularia clavata</name>
    <dbReference type="NCBI Taxonomy" id="95742"/>
    <lineage>
        <taxon>Eukaryota</taxon>
        <taxon>Fungi</taxon>
        <taxon>Dikarya</taxon>
        <taxon>Ascomycota</taxon>
        <taxon>Pezizomycotina</taxon>
        <taxon>Dothideomycetes</taxon>
        <taxon>Pleosporomycetidae</taxon>
        <taxon>Pleosporales</taxon>
        <taxon>Pleosporineae</taxon>
        <taxon>Pleosporaceae</taxon>
        <taxon>Curvularia</taxon>
    </lineage>
</organism>
<dbReference type="GO" id="GO:0016616">
    <property type="term" value="F:oxidoreductase activity, acting on the CH-OH group of donors, NAD or NADP as acceptor"/>
    <property type="evidence" value="ECO:0007669"/>
    <property type="project" value="TreeGrafter"/>
</dbReference>
<name>A0A9Q9DPV0_CURCL</name>
<protein>
    <submittedName>
        <fullName evidence="3">Uncharacterized protein</fullName>
    </submittedName>
</protein>
<dbReference type="Gene3D" id="3.40.50.720">
    <property type="entry name" value="NAD(P)-binding Rossmann-like Domain"/>
    <property type="match status" value="1"/>
</dbReference>
<reference evidence="3" key="1">
    <citation type="submission" date="2021-12" db="EMBL/GenBank/DDBJ databases">
        <title>Curvularia clavata genome.</title>
        <authorList>
            <person name="Cao Y."/>
        </authorList>
    </citation>
    <scope>NUCLEOTIDE SEQUENCE</scope>
    <source>
        <strain evidence="3">Yc1106</strain>
    </source>
</reference>
<dbReference type="CDD" id="cd05233">
    <property type="entry name" value="SDR_c"/>
    <property type="match status" value="1"/>
</dbReference>
<evidence type="ECO:0000313" key="4">
    <source>
        <dbReference type="Proteomes" id="UP001056012"/>
    </source>
</evidence>
<dbReference type="PANTHER" id="PTHR42760:SF37">
    <property type="entry name" value="CLAVALDEHYDE DEHYDROGENASE"/>
    <property type="match status" value="1"/>
</dbReference>
<dbReference type="InterPro" id="IPR036291">
    <property type="entry name" value="NAD(P)-bd_dom_sf"/>
</dbReference>
<comment type="similarity">
    <text evidence="1">Belongs to the short-chain dehydrogenases/reductases (SDR) family.</text>
</comment>
<gene>
    <name evidence="3" type="ORF">yc1106_01293</name>
</gene>
<evidence type="ECO:0000313" key="3">
    <source>
        <dbReference type="EMBL" id="USP74019.1"/>
    </source>
</evidence>
<dbReference type="PANTHER" id="PTHR42760">
    <property type="entry name" value="SHORT-CHAIN DEHYDROGENASES/REDUCTASES FAMILY MEMBER"/>
    <property type="match status" value="1"/>
</dbReference>
<dbReference type="InterPro" id="IPR002347">
    <property type="entry name" value="SDR_fam"/>
</dbReference>
<dbReference type="PRINTS" id="PR00081">
    <property type="entry name" value="GDHRDH"/>
</dbReference>
<accession>A0A9Q9DPV0</accession>
<dbReference type="EMBL" id="CP089274">
    <property type="protein sequence ID" value="USP74019.1"/>
    <property type="molecule type" value="Genomic_DNA"/>
</dbReference>
<dbReference type="Pfam" id="PF00106">
    <property type="entry name" value="adh_short"/>
    <property type="match status" value="1"/>
</dbReference>
<keyword evidence="4" id="KW-1185">Reference proteome</keyword>
<keyword evidence="2" id="KW-0560">Oxidoreductase</keyword>
<proteinExistence type="inferred from homology"/>
<dbReference type="AlphaFoldDB" id="A0A9Q9DPV0"/>
<dbReference type="SUPFAM" id="SSF51735">
    <property type="entry name" value="NAD(P)-binding Rossmann-fold domains"/>
    <property type="match status" value="1"/>
</dbReference>
<evidence type="ECO:0000256" key="1">
    <source>
        <dbReference type="ARBA" id="ARBA00006484"/>
    </source>
</evidence>
<dbReference type="Proteomes" id="UP001056012">
    <property type="component" value="Chromosome 1"/>
</dbReference>
<evidence type="ECO:0000256" key="2">
    <source>
        <dbReference type="ARBA" id="ARBA00023002"/>
    </source>
</evidence>
<dbReference type="OrthoDB" id="1933717at2759"/>
<dbReference type="VEuPathDB" id="FungiDB:yc1106_01293"/>